<feature type="transmembrane region" description="Helical" evidence="8">
    <location>
        <begin position="21"/>
        <end position="41"/>
    </location>
</feature>
<dbReference type="Proteomes" id="UP000752814">
    <property type="component" value="Unassembled WGS sequence"/>
</dbReference>
<accession>A0A8J8PF57</accession>
<dbReference type="PROSITE" id="PS51012">
    <property type="entry name" value="ABC_TM2"/>
    <property type="match status" value="1"/>
</dbReference>
<dbReference type="GO" id="GO:0005886">
    <property type="term" value="C:plasma membrane"/>
    <property type="evidence" value="ECO:0007669"/>
    <property type="project" value="UniProtKB-SubCell"/>
</dbReference>
<evidence type="ECO:0000256" key="6">
    <source>
        <dbReference type="ARBA" id="ARBA00022989"/>
    </source>
</evidence>
<feature type="transmembrane region" description="Helical" evidence="8">
    <location>
        <begin position="204"/>
        <end position="227"/>
    </location>
</feature>
<feature type="transmembrane region" description="Helical" evidence="8">
    <location>
        <begin position="294"/>
        <end position="319"/>
    </location>
</feature>
<evidence type="ECO:0000256" key="3">
    <source>
        <dbReference type="ARBA" id="ARBA00022448"/>
    </source>
</evidence>
<dbReference type="OMA" id="RRYSIVY"/>
<dbReference type="EMBL" id="LVVT01000001">
    <property type="protein sequence ID" value="TQS84730.1"/>
    <property type="molecule type" value="Genomic_DNA"/>
</dbReference>
<dbReference type="GO" id="GO:0140359">
    <property type="term" value="F:ABC-type transporter activity"/>
    <property type="evidence" value="ECO:0007669"/>
    <property type="project" value="InterPro"/>
</dbReference>
<keyword evidence="7 8" id="KW-0472">Membrane</keyword>
<evidence type="ECO:0000256" key="8">
    <source>
        <dbReference type="SAM" id="Phobius"/>
    </source>
</evidence>
<dbReference type="PANTHER" id="PTHR30294:SF29">
    <property type="entry name" value="MULTIDRUG ABC TRANSPORTER PERMEASE YBHS-RELATED"/>
    <property type="match status" value="1"/>
</dbReference>
<dbReference type="Gene3D" id="3.40.1710.10">
    <property type="entry name" value="abc type-2 transporter like domain"/>
    <property type="match status" value="1"/>
</dbReference>
<protein>
    <recommendedName>
        <fullName evidence="9">ABC transmembrane type-2 domain-containing protein</fullName>
    </recommendedName>
</protein>
<evidence type="ECO:0000313" key="11">
    <source>
        <dbReference type="Proteomes" id="UP000752814"/>
    </source>
</evidence>
<name>A0A8J8PF57_9ARCH</name>
<dbReference type="GeneID" id="41323246"/>
<dbReference type="InterPro" id="IPR013525">
    <property type="entry name" value="ABC2_TM"/>
</dbReference>
<keyword evidence="4" id="KW-1003">Cell membrane</keyword>
<comment type="similarity">
    <text evidence="2">Belongs to the ABC-2 integral membrane protein family.</text>
</comment>
<gene>
    <name evidence="10" type="ORF">A3207_01475</name>
</gene>
<dbReference type="InterPro" id="IPR047817">
    <property type="entry name" value="ABC2_TM_bact-type"/>
</dbReference>
<evidence type="ECO:0000256" key="5">
    <source>
        <dbReference type="ARBA" id="ARBA00022692"/>
    </source>
</evidence>
<evidence type="ECO:0000256" key="1">
    <source>
        <dbReference type="ARBA" id="ARBA00004651"/>
    </source>
</evidence>
<feature type="transmembrane region" description="Helical" evidence="8">
    <location>
        <begin position="248"/>
        <end position="274"/>
    </location>
</feature>
<evidence type="ECO:0000259" key="9">
    <source>
        <dbReference type="PROSITE" id="PS51012"/>
    </source>
</evidence>
<dbReference type="Pfam" id="PF12698">
    <property type="entry name" value="ABC2_membrane_3"/>
    <property type="match status" value="1"/>
</dbReference>
<proteinExistence type="inferred from homology"/>
<dbReference type="AlphaFoldDB" id="A0A8J8PF57"/>
<dbReference type="RefSeq" id="WP_020448716.1">
    <property type="nucleotide sequence ID" value="NZ_CAYAYE010000015.1"/>
</dbReference>
<reference evidence="10" key="1">
    <citation type="submission" date="2016-03" db="EMBL/GenBank/DDBJ databases">
        <authorList>
            <person name="Borrel G."/>
            <person name="Mccann A."/>
            <person name="O'Toole P.W."/>
        </authorList>
    </citation>
    <scope>NUCLEOTIDE SEQUENCE</scope>
    <source>
        <strain evidence="10">183</strain>
    </source>
</reference>
<keyword evidence="5 8" id="KW-0812">Transmembrane</keyword>
<sequence length="431" mass="46368">MKPLLNILRKEIKELLTPATFIPVVIIAILFASLGGFMSGITDDLTETPAVGIVDEDNGNLSTIVLDSITSNSKPISLDDNMDINQMLEKVKSSDGTALIIIPEGFSETIASGKQASLDVYYIMNSTGMLESFPSSMVMAIISQASNDLSAHMIEKSGISSDIPTAVLQNPISQGTNVNTYFNGNVMEDITPDLVSASLSSNSFIVPIIVMMIVIMAGGIVISSMGMEKENKTLETLLTMPVKRSQIVVGKLAAAAIVGLVMALIYMVGMIIYMDSLMSGAQVDLVQYGMSLGIVDYLLLGISLFLAILSALALCMILGIFAKDYKTAQGLIMPVTFLAMVPFFVIMLFDFNALPTAIQGLLFAIPFSHPMMAINNLMLDNYSIVLAGIGYELLFAAVMIVIAVILFKKDILITGRSKKKPKNQIVNEEGQ</sequence>
<dbReference type="InterPro" id="IPR051449">
    <property type="entry name" value="ABC-2_transporter_component"/>
</dbReference>
<evidence type="ECO:0000313" key="10">
    <source>
        <dbReference type="EMBL" id="TQS84730.1"/>
    </source>
</evidence>
<keyword evidence="3" id="KW-0813">Transport</keyword>
<organism evidence="10 11">
    <name type="scientific">Candidatus Methanomassiliicoccus intestinalis</name>
    <dbReference type="NCBI Taxonomy" id="1406512"/>
    <lineage>
        <taxon>Archaea</taxon>
        <taxon>Methanobacteriati</taxon>
        <taxon>Thermoplasmatota</taxon>
        <taxon>Thermoplasmata</taxon>
        <taxon>Methanomassiliicoccales</taxon>
        <taxon>Methanomassiliicoccaceae</taxon>
        <taxon>Methanomassiliicoccus</taxon>
    </lineage>
</organism>
<feature type="transmembrane region" description="Helical" evidence="8">
    <location>
        <begin position="382"/>
        <end position="407"/>
    </location>
</feature>
<evidence type="ECO:0000256" key="2">
    <source>
        <dbReference type="ARBA" id="ARBA00007783"/>
    </source>
</evidence>
<evidence type="ECO:0000256" key="7">
    <source>
        <dbReference type="ARBA" id="ARBA00023136"/>
    </source>
</evidence>
<comment type="subcellular location">
    <subcellularLocation>
        <location evidence="1">Cell membrane</location>
        <topology evidence="1">Multi-pass membrane protein</topology>
    </subcellularLocation>
</comment>
<dbReference type="PANTHER" id="PTHR30294">
    <property type="entry name" value="MEMBRANE COMPONENT OF ABC TRANSPORTER YHHJ-RELATED"/>
    <property type="match status" value="1"/>
</dbReference>
<comment type="caution">
    <text evidence="10">The sequence shown here is derived from an EMBL/GenBank/DDBJ whole genome shotgun (WGS) entry which is preliminary data.</text>
</comment>
<keyword evidence="6 8" id="KW-1133">Transmembrane helix</keyword>
<evidence type="ECO:0000256" key="4">
    <source>
        <dbReference type="ARBA" id="ARBA00022475"/>
    </source>
</evidence>
<feature type="domain" description="ABC transmembrane type-2" evidence="9">
    <location>
        <begin position="162"/>
        <end position="410"/>
    </location>
</feature>